<dbReference type="OrthoDB" id="7426493at2"/>
<sequence length="270" mass="28480">MTIAAFPTTPAPSRRGPIGMASGLWQAIATTYRLGGRTPIVAPALLALVVLPEWVQHVAEIRLGMFTDLAGFRAHAADPVRMAFGVAKIAGMLVAMLAVARYWALGSVRRALMIRPATLLHLIVATAIGFALAWPFAWAGRQGLPIAVNAPLQIVSFVLQMIVMLYLAGVALEDRSLTLRRLVTDLLPAAMVLTVLLALAFGPAQLLHMATHKLALGQPAAVVWALMTLDALLVGVMAALTGAALFVGCRSGLTWRGWTASPAALARTAA</sequence>
<evidence type="ECO:0000256" key="1">
    <source>
        <dbReference type="SAM" id="Phobius"/>
    </source>
</evidence>
<feature type="transmembrane region" description="Helical" evidence="1">
    <location>
        <begin position="150"/>
        <end position="170"/>
    </location>
</feature>
<organism evidence="2 3">
    <name type="scientific">Sphingomonas gellani</name>
    <dbReference type="NCBI Taxonomy" id="1166340"/>
    <lineage>
        <taxon>Bacteria</taxon>
        <taxon>Pseudomonadati</taxon>
        <taxon>Pseudomonadota</taxon>
        <taxon>Alphaproteobacteria</taxon>
        <taxon>Sphingomonadales</taxon>
        <taxon>Sphingomonadaceae</taxon>
        <taxon>Sphingomonas</taxon>
    </lineage>
</organism>
<name>A0A1H8G7M4_9SPHN</name>
<evidence type="ECO:0000313" key="3">
    <source>
        <dbReference type="Proteomes" id="UP000199206"/>
    </source>
</evidence>
<keyword evidence="1" id="KW-0812">Transmembrane</keyword>
<feature type="transmembrane region" description="Helical" evidence="1">
    <location>
        <begin position="221"/>
        <end position="247"/>
    </location>
</feature>
<accession>A0A1H8G7M4</accession>
<feature type="transmembrane region" description="Helical" evidence="1">
    <location>
        <begin position="82"/>
        <end position="105"/>
    </location>
</feature>
<keyword evidence="1" id="KW-1133">Transmembrane helix</keyword>
<gene>
    <name evidence="2" type="ORF">SAMN05192583_2726</name>
</gene>
<dbReference type="STRING" id="1166340.SAMN05192583_2726"/>
<reference evidence="3" key="1">
    <citation type="submission" date="2016-10" db="EMBL/GenBank/DDBJ databases">
        <authorList>
            <person name="Varghese N."/>
            <person name="Submissions S."/>
        </authorList>
    </citation>
    <scope>NUCLEOTIDE SEQUENCE [LARGE SCALE GENOMIC DNA]</scope>
    <source>
        <strain evidence="3">S6-262</strain>
    </source>
</reference>
<feature type="transmembrane region" description="Helical" evidence="1">
    <location>
        <begin position="117"/>
        <end position="138"/>
    </location>
</feature>
<dbReference type="EMBL" id="FOCF01000006">
    <property type="protein sequence ID" value="SEN39734.1"/>
    <property type="molecule type" value="Genomic_DNA"/>
</dbReference>
<keyword evidence="1" id="KW-0472">Membrane</keyword>
<proteinExistence type="predicted"/>
<feature type="transmembrane region" description="Helical" evidence="1">
    <location>
        <begin position="182"/>
        <end position="201"/>
    </location>
</feature>
<dbReference type="Proteomes" id="UP000199206">
    <property type="component" value="Unassembled WGS sequence"/>
</dbReference>
<dbReference type="RefSeq" id="WP_139198090.1">
    <property type="nucleotide sequence ID" value="NZ_FOCF01000006.1"/>
</dbReference>
<evidence type="ECO:0000313" key="2">
    <source>
        <dbReference type="EMBL" id="SEN39734.1"/>
    </source>
</evidence>
<dbReference type="AlphaFoldDB" id="A0A1H8G7M4"/>
<keyword evidence="3" id="KW-1185">Reference proteome</keyword>
<protein>
    <submittedName>
        <fullName evidence="2">Uncharacterized protein</fullName>
    </submittedName>
</protein>